<dbReference type="PANTHER" id="PTHR48083:SF19">
    <property type="entry name" value="FLAVIN-DEPENDENT MONOOXYGENASE, OXYGENASE SUBUNIT HSAA"/>
    <property type="match status" value="1"/>
</dbReference>
<dbReference type="PANTHER" id="PTHR48083">
    <property type="entry name" value="MEDIUM-CHAIN SPECIFIC ACYL-COA DEHYDROGENASE, MITOCHONDRIAL-RELATED"/>
    <property type="match status" value="1"/>
</dbReference>
<dbReference type="EMBL" id="BAAAKV010000057">
    <property type="protein sequence ID" value="GAA1188818.1"/>
    <property type="molecule type" value="Genomic_DNA"/>
</dbReference>
<keyword evidence="1" id="KW-0560">Oxidoreductase</keyword>
<dbReference type="PIRSF" id="PIRSF016578">
    <property type="entry name" value="HsaA"/>
    <property type="match status" value="1"/>
</dbReference>
<gene>
    <name evidence="4" type="primary">actVA</name>
    <name evidence="4" type="ORF">GCM10009654_52970</name>
</gene>
<dbReference type="InterPro" id="IPR037069">
    <property type="entry name" value="AcylCoA_DH/ox_N_sf"/>
</dbReference>
<comment type="caution">
    <text evidence="4">The sequence shown here is derived from an EMBL/GenBank/DDBJ whole genome shotgun (WGS) entry which is preliminary data.</text>
</comment>
<dbReference type="InterPro" id="IPR036250">
    <property type="entry name" value="AcylCo_DH-like_C"/>
</dbReference>
<dbReference type="RefSeq" id="WP_344281664.1">
    <property type="nucleotide sequence ID" value="NZ_BAAAKV010000057.1"/>
</dbReference>
<dbReference type="InterPro" id="IPR009100">
    <property type="entry name" value="AcylCoA_DH/oxidase_NM_dom_sf"/>
</dbReference>
<evidence type="ECO:0000313" key="4">
    <source>
        <dbReference type="EMBL" id="GAA1188818.1"/>
    </source>
</evidence>
<keyword evidence="5" id="KW-1185">Reference proteome</keyword>
<organism evidence="4 5">
    <name type="scientific">Streptomyces hebeiensis</name>
    <dbReference type="NCBI Taxonomy" id="229486"/>
    <lineage>
        <taxon>Bacteria</taxon>
        <taxon>Bacillati</taxon>
        <taxon>Actinomycetota</taxon>
        <taxon>Actinomycetes</taxon>
        <taxon>Kitasatosporales</taxon>
        <taxon>Streptomycetaceae</taxon>
        <taxon>Streptomyces</taxon>
    </lineage>
</organism>
<dbReference type="Gene3D" id="2.40.110.10">
    <property type="entry name" value="Butyryl-CoA Dehydrogenase, subunit A, domain 2"/>
    <property type="match status" value="1"/>
</dbReference>
<dbReference type="Gene3D" id="1.20.140.10">
    <property type="entry name" value="Butyryl-CoA Dehydrogenase, subunit A, domain 3"/>
    <property type="match status" value="1"/>
</dbReference>
<feature type="domain" description="Acyl-CoA dehydrogenase C-terminal" evidence="3">
    <location>
        <begin position="248"/>
        <end position="358"/>
    </location>
</feature>
<evidence type="ECO:0000256" key="1">
    <source>
        <dbReference type="ARBA" id="ARBA00023002"/>
    </source>
</evidence>
<feature type="region of interest" description="Disordered" evidence="2">
    <location>
        <begin position="1"/>
        <end position="21"/>
    </location>
</feature>
<dbReference type="InterPro" id="IPR046373">
    <property type="entry name" value="Acyl-CoA_Oxase/DH_mid-dom_sf"/>
</dbReference>
<protein>
    <submittedName>
        <fullName evidence="4">Actinorhodin polyketide dimerase ActVA</fullName>
    </submittedName>
</protein>
<dbReference type="SUPFAM" id="SSF47203">
    <property type="entry name" value="Acyl-CoA dehydrogenase C-terminal domain-like"/>
    <property type="match status" value="1"/>
</dbReference>
<dbReference type="Pfam" id="PF08028">
    <property type="entry name" value="Acyl-CoA_dh_2"/>
    <property type="match status" value="1"/>
</dbReference>
<dbReference type="InterPro" id="IPR013107">
    <property type="entry name" value="Acyl-CoA_DH_C"/>
</dbReference>
<evidence type="ECO:0000256" key="2">
    <source>
        <dbReference type="SAM" id="MobiDB-lite"/>
    </source>
</evidence>
<accession>A0ABN1V0W7</accession>
<sequence length="376" mass="38525">MSVETLPAGSPPGTGLREAAADPARVAAAHAVRADAEGRLAPESVKALLAAGFARHFVPRRWGGAEGGFGELLEAVALVGEGCTSTAWIASLGAQTGRMASFLPPEGCAEVWSEGPDTLLVGGLVPSGTATWTDGGWLLDGAWPYVSGVEFSDWALLCGRASGGPGGAAGPDGGAGGELRFFAVRRRAYRIEETWESVGMRATGSHTLVARDVLVPARLSFAHADLMRGRESGPACVRVPHKAVNGLAFAGPVLGAARALVGGWTDWTAPRPEVVRAGAEVDAAQLLLERAAAEADRGRTGQLPTARATRDCAVAAELLTTAATRVVRAYGTRGQSASHPAQRPWRDITSATTHVALNFPAAAEGFRGAAAAAAGS</sequence>
<reference evidence="4 5" key="1">
    <citation type="journal article" date="2019" name="Int. J. Syst. Evol. Microbiol.">
        <title>The Global Catalogue of Microorganisms (GCM) 10K type strain sequencing project: providing services to taxonomists for standard genome sequencing and annotation.</title>
        <authorList>
            <consortium name="The Broad Institute Genomics Platform"/>
            <consortium name="The Broad Institute Genome Sequencing Center for Infectious Disease"/>
            <person name="Wu L."/>
            <person name="Ma J."/>
        </authorList>
    </citation>
    <scope>NUCLEOTIDE SEQUENCE [LARGE SCALE GENOMIC DNA]</scope>
    <source>
        <strain evidence="4 5">JCM 12696</strain>
    </source>
</reference>
<evidence type="ECO:0000313" key="5">
    <source>
        <dbReference type="Proteomes" id="UP001501371"/>
    </source>
</evidence>
<dbReference type="Gene3D" id="1.10.540.10">
    <property type="entry name" value="Acyl-CoA dehydrogenase/oxidase, N-terminal domain"/>
    <property type="match status" value="1"/>
</dbReference>
<dbReference type="SUPFAM" id="SSF56645">
    <property type="entry name" value="Acyl-CoA dehydrogenase NM domain-like"/>
    <property type="match status" value="1"/>
</dbReference>
<proteinExistence type="predicted"/>
<dbReference type="InterPro" id="IPR050741">
    <property type="entry name" value="Acyl-CoA_dehydrogenase"/>
</dbReference>
<evidence type="ECO:0000259" key="3">
    <source>
        <dbReference type="Pfam" id="PF08028"/>
    </source>
</evidence>
<dbReference type="Proteomes" id="UP001501371">
    <property type="component" value="Unassembled WGS sequence"/>
</dbReference>
<name>A0ABN1V0W7_9ACTN</name>